<sequence length="632" mass="72047">MTRLPDLVRDSKLEAQFLPDFSVETVHTYHESKHRRRQLVSVSEHWKRKKKIGGGGYATVWLEICPTVSRHGVRTRAVKQIETSGRFARIDFTRELETIAKFSHPKYEQCFVKSYGWYDTPKNLFITMEYLEFGDLHDYLHDRSPLPEDQAHEISSQILEGLQMMHENEFAHRDLKPRNLLIKSHPPDEWWIKIADFGISKRMEEDVDPSTTLRGSHGFIAPELYGFIQQGSIYATDVWSLGEIIFQILTKQPTFHPIGQLSLYTRKPELFPRSVLEDAGVTKSGIDFIHSLMQAKPEKRLTAETAFSHPWLEKPPNSSSMPQVPPVPGLKGSGDWENDLSLASRAEANRDATKAGATRRRKALSATDTQYPPKSTVGSDKGKEKDIPSKPDIWEFNNRRRIALHKAIEQDREITRLSRNSRDKREPGPRDRNQKSKSLRPQDDRESRNDDSRETIKQSRLRGARPVHSGYYSDDDSESLTSGTASNSRVEEEPQKSKRVPLRTSSRSVESSKPERSSESFRSGPSNRNKIVQDVIAIISGKKKEPTPSSKDNTRRSKYTRAAPRGASRETRSSHRDPKSKDLSALPDDHNQRDRIVIETSSTDSSDGTLDSRSRAATRRPAPPRSESIRTH</sequence>
<proteinExistence type="predicted"/>
<evidence type="ECO:0000313" key="9">
    <source>
        <dbReference type="Proteomes" id="UP000191285"/>
    </source>
</evidence>
<accession>A0A1V6SL22</accession>
<dbReference type="Gene3D" id="1.10.510.10">
    <property type="entry name" value="Transferase(Phosphotransferase) domain 1"/>
    <property type="match status" value="1"/>
</dbReference>
<evidence type="ECO:0000256" key="5">
    <source>
        <dbReference type="ARBA" id="ARBA00030237"/>
    </source>
</evidence>
<comment type="subcellular location">
    <subcellularLocation>
        <location evidence="1">Preautophagosomal structure membrane</location>
        <topology evidence="1">Peripheral membrane protein</topology>
    </subcellularLocation>
</comment>
<dbReference type="GO" id="GO:0006914">
    <property type="term" value="P:autophagy"/>
    <property type="evidence" value="ECO:0007669"/>
    <property type="project" value="UniProtKB-KW"/>
</dbReference>
<dbReference type="Pfam" id="PF00069">
    <property type="entry name" value="Pkinase"/>
    <property type="match status" value="1"/>
</dbReference>
<evidence type="ECO:0000256" key="3">
    <source>
        <dbReference type="ARBA" id="ARBA00019599"/>
    </source>
</evidence>
<dbReference type="PANTHER" id="PTHR24348:SF68">
    <property type="entry name" value="SERINE_THREONINE-PROTEIN KINASE ATG1C"/>
    <property type="match status" value="1"/>
</dbReference>
<feature type="compositionally biased region" description="Basic and acidic residues" evidence="6">
    <location>
        <begin position="380"/>
        <end position="392"/>
    </location>
</feature>
<dbReference type="GO" id="GO:0034045">
    <property type="term" value="C:phagophore assembly site membrane"/>
    <property type="evidence" value="ECO:0007669"/>
    <property type="project" value="UniProtKB-SubCell"/>
</dbReference>
<evidence type="ECO:0000256" key="4">
    <source>
        <dbReference type="ARBA" id="ARBA00023006"/>
    </source>
</evidence>
<dbReference type="SUPFAM" id="SSF56112">
    <property type="entry name" value="Protein kinase-like (PK-like)"/>
    <property type="match status" value="1"/>
</dbReference>
<feature type="compositionally biased region" description="Polar residues" evidence="6">
    <location>
        <begin position="479"/>
        <end position="488"/>
    </location>
</feature>
<feature type="compositionally biased region" description="Polar residues" evidence="6">
    <location>
        <begin position="520"/>
        <end position="530"/>
    </location>
</feature>
<dbReference type="PROSITE" id="PS50011">
    <property type="entry name" value="PROTEIN_KINASE_DOM"/>
    <property type="match status" value="1"/>
</dbReference>
<dbReference type="InterPro" id="IPR008271">
    <property type="entry name" value="Ser/Thr_kinase_AS"/>
</dbReference>
<dbReference type="STRING" id="303698.A0A1V6SL22"/>
<feature type="compositionally biased region" description="Low complexity" evidence="6">
    <location>
        <begin position="600"/>
        <end position="611"/>
    </location>
</feature>
<feature type="compositionally biased region" description="Basic and acidic residues" evidence="6">
    <location>
        <begin position="413"/>
        <end position="457"/>
    </location>
</feature>
<protein>
    <recommendedName>
        <fullName evidence="2">Serine/threonine-protein kinase ATG1</fullName>
    </recommendedName>
    <alternativeName>
        <fullName evidence="5">Autophagy-related protein 1</fullName>
    </alternativeName>
    <alternativeName>
        <fullName evidence="3">Serine/threonine-protein kinase atg1</fullName>
    </alternativeName>
</protein>
<evidence type="ECO:0000259" key="7">
    <source>
        <dbReference type="PROSITE" id="PS50011"/>
    </source>
</evidence>
<feature type="compositionally biased region" description="Basic and acidic residues" evidence="6">
    <location>
        <begin position="510"/>
        <end position="519"/>
    </location>
</feature>
<dbReference type="PANTHER" id="PTHR24348">
    <property type="entry name" value="SERINE/THREONINE-PROTEIN KINASE UNC-51-RELATED"/>
    <property type="match status" value="1"/>
</dbReference>
<comment type="caution">
    <text evidence="8">The sequence shown here is derived from an EMBL/GenBank/DDBJ whole genome shotgun (WGS) entry which is preliminary data.</text>
</comment>
<gene>
    <name evidence="8" type="ORF">PENSTE_c034G00727</name>
</gene>
<dbReference type="OrthoDB" id="10252171at2759"/>
<evidence type="ECO:0000256" key="6">
    <source>
        <dbReference type="SAM" id="MobiDB-lite"/>
    </source>
</evidence>
<evidence type="ECO:0000256" key="2">
    <source>
        <dbReference type="ARBA" id="ARBA00018572"/>
    </source>
</evidence>
<reference evidence="9" key="1">
    <citation type="journal article" date="2017" name="Nat. Microbiol.">
        <title>Global analysis of biosynthetic gene clusters reveals vast potential of secondary metabolite production in Penicillium species.</title>
        <authorList>
            <person name="Nielsen J.C."/>
            <person name="Grijseels S."/>
            <person name="Prigent S."/>
            <person name="Ji B."/>
            <person name="Dainat J."/>
            <person name="Nielsen K.F."/>
            <person name="Frisvad J.C."/>
            <person name="Workman M."/>
            <person name="Nielsen J."/>
        </authorList>
    </citation>
    <scope>NUCLEOTIDE SEQUENCE [LARGE SCALE GENOMIC DNA]</scope>
    <source>
        <strain evidence="9">IBT 24891</strain>
    </source>
</reference>
<dbReference type="SMART" id="SM00220">
    <property type="entry name" value="S_TKc"/>
    <property type="match status" value="1"/>
</dbReference>
<dbReference type="AlphaFoldDB" id="A0A1V6SL22"/>
<feature type="domain" description="Protein kinase" evidence="7">
    <location>
        <begin position="46"/>
        <end position="312"/>
    </location>
</feature>
<evidence type="ECO:0000256" key="1">
    <source>
        <dbReference type="ARBA" id="ARBA00004623"/>
    </source>
</evidence>
<dbReference type="InterPro" id="IPR045269">
    <property type="entry name" value="Atg1-like"/>
</dbReference>
<dbReference type="InterPro" id="IPR011009">
    <property type="entry name" value="Kinase-like_dom_sf"/>
</dbReference>
<keyword evidence="9" id="KW-1185">Reference proteome</keyword>
<organism evidence="8 9">
    <name type="scientific">Penicillium steckii</name>
    <dbReference type="NCBI Taxonomy" id="303698"/>
    <lineage>
        <taxon>Eukaryota</taxon>
        <taxon>Fungi</taxon>
        <taxon>Dikarya</taxon>
        <taxon>Ascomycota</taxon>
        <taxon>Pezizomycotina</taxon>
        <taxon>Eurotiomycetes</taxon>
        <taxon>Eurotiomycetidae</taxon>
        <taxon>Eurotiales</taxon>
        <taxon>Aspergillaceae</taxon>
        <taxon>Penicillium</taxon>
    </lineage>
</organism>
<name>A0A1V6SL22_9EURO</name>
<dbReference type="GO" id="GO:0010506">
    <property type="term" value="P:regulation of autophagy"/>
    <property type="evidence" value="ECO:0007669"/>
    <property type="project" value="InterPro"/>
</dbReference>
<feature type="compositionally biased region" description="Basic and acidic residues" evidence="6">
    <location>
        <begin position="567"/>
        <end position="597"/>
    </location>
</feature>
<dbReference type="InterPro" id="IPR000719">
    <property type="entry name" value="Prot_kinase_dom"/>
</dbReference>
<feature type="region of interest" description="Disordered" evidence="6">
    <location>
        <begin position="310"/>
        <end position="392"/>
    </location>
</feature>
<dbReference type="PROSITE" id="PS00108">
    <property type="entry name" value="PROTEIN_KINASE_ST"/>
    <property type="match status" value="1"/>
</dbReference>
<dbReference type="EMBL" id="MLKD01000034">
    <property type="protein sequence ID" value="OQE14598.1"/>
    <property type="molecule type" value="Genomic_DNA"/>
</dbReference>
<dbReference type="GO" id="GO:0004674">
    <property type="term" value="F:protein serine/threonine kinase activity"/>
    <property type="evidence" value="ECO:0007669"/>
    <property type="project" value="InterPro"/>
</dbReference>
<evidence type="ECO:0000313" key="8">
    <source>
        <dbReference type="EMBL" id="OQE14598.1"/>
    </source>
</evidence>
<feature type="compositionally biased region" description="Polar residues" evidence="6">
    <location>
        <begin position="366"/>
        <end position="378"/>
    </location>
</feature>
<feature type="region of interest" description="Disordered" evidence="6">
    <location>
        <begin position="413"/>
        <end position="632"/>
    </location>
</feature>
<dbReference type="Proteomes" id="UP000191285">
    <property type="component" value="Unassembled WGS sequence"/>
</dbReference>
<dbReference type="GO" id="GO:0005524">
    <property type="term" value="F:ATP binding"/>
    <property type="evidence" value="ECO:0007669"/>
    <property type="project" value="InterPro"/>
</dbReference>
<keyword evidence="4" id="KW-0072">Autophagy</keyword>